<evidence type="ECO:0000256" key="1">
    <source>
        <dbReference type="SAM" id="SignalP"/>
    </source>
</evidence>
<gene>
    <name evidence="2" type="ORF">SLNSH_19775</name>
</gene>
<reference evidence="3" key="1">
    <citation type="submission" date="2018-03" db="EMBL/GenBank/DDBJ databases">
        <authorList>
            <person name="Sun L."/>
            <person name="Liu H."/>
            <person name="Chen W."/>
            <person name="Huang K."/>
            <person name="Liu W."/>
            <person name="Gao X."/>
        </authorList>
    </citation>
    <scope>NUCLEOTIDE SEQUENCE [LARGE SCALE GENOMIC DNA]</scope>
    <source>
        <strain evidence="3">SH9</strain>
    </source>
</reference>
<dbReference type="EMBL" id="PVZS01000028">
    <property type="protein sequence ID" value="PSC03297.1"/>
    <property type="molecule type" value="Genomic_DNA"/>
</dbReference>
<protein>
    <recommendedName>
        <fullName evidence="4">DUF1236 domain-containing protein</fullName>
    </recommendedName>
</protein>
<feature type="chain" id="PRO_5015717651" description="DUF1236 domain-containing protein" evidence="1">
    <location>
        <begin position="23"/>
        <end position="118"/>
    </location>
</feature>
<name>A0A2T1HNS8_9HYPH</name>
<proteinExistence type="predicted"/>
<dbReference type="Proteomes" id="UP000239772">
    <property type="component" value="Unassembled WGS sequence"/>
</dbReference>
<comment type="caution">
    <text evidence="2">The sequence shown here is derived from an EMBL/GenBank/DDBJ whole genome shotgun (WGS) entry which is preliminary data.</text>
</comment>
<keyword evidence="1" id="KW-0732">Signal</keyword>
<feature type="signal peptide" evidence="1">
    <location>
        <begin position="1"/>
        <end position="22"/>
    </location>
</feature>
<keyword evidence="3" id="KW-1185">Reference proteome</keyword>
<dbReference type="RefSeq" id="WP_106339148.1">
    <property type="nucleotide sequence ID" value="NZ_PVZS01000028.1"/>
</dbReference>
<organism evidence="2 3">
    <name type="scientific">Alsobacter soli</name>
    <dbReference type="NCBI Taxonomy" id="2109933"/>
    <lineage>
        <taxon>Bacteria</taxon>
        <taxon>Pseudomonadati</taxon>
        <taxon>Pseudomonadota</taxon>
        <taxon>Alphaproteobacteria</taxon>
        <taxon>Hyphomicrobiales</taxon>
        <taxon>Alsobacteraceae</taxon>
        <taxon>Alsobacter</taxon>
    </lineage>
</organism>
<dbReference type="OrthoDB" id="7995251at2"/>
<accession>A0A2T1HNS8</accession>
<sequence>MRGPILCVIILASLAVTDAAFAQNEITVTRTLPQWNERGWPLTPAPVLRGVGPRYSERSGVRVGRGSVIPVWVSSGQFQNVNVPGLSRGGYYEYFISPDDRVVVFTPTDRRVSKVFWH</sequence>
<evidence type="ECO:0000313" key="2">
    <source>
        <dbReference type="EMBL" id="PSC03297.1"/>
    </source>
</evidence>
<dbReference type="AlphaFoldDB" id="A0A2T1HNS8"/>
<evidence type="ECO:0008006" key="4">
    <source>
        <dbReference type="Google" id="ProtNLM"/>
    </source>
</evidence>
<evidence type="ECO:0000313" key="3">
    <source>
        <dbReference type="Proteomes" id="UP000239772"/>
    </source>
</evidence>